<sequence length="407" mass="46497">MTSRKFKGDRTMESFKENVFSRNITKFILILLVAILSMCSLSFVAKADDNSISGTWQTLIDGKESSDGGLFFRFEFNENGTVDLTEESGDLNLTETKKFERNGDEIQIISAGDDKITSFDNAVLTVKSDSQIDFVTDEYTGVINLHKGGLAFFYWLLIPIVLIGINELCRKYKWATIIIYFIIPFAFIPIFAKQGVSHWFKWVKLYSVVFAVFWFFLVRYTKFGKKNSAKFIAATILGLNILEAVSQDFSMGKLPNILNGLAGIFSIITLYYGWKGLKKDDSKEGDMVWPLMTTLWIIAYDVWNWVFVYLNFPGSASGQFMVIVSCTIPALFIKKGTWLQARGFTLAAWFIYYFTFPRFTESMQLMVFRNDLTMNLVAFISIILNVICLVVFLKSLSKDKKMKLATK</sequence>
<feature type="transmembrane region" description="Helical" evidence="1">
    <location>
        <begin position="198"/>
        <end position="217"/>
    </location>
</feature>
<evidence type="ECO:0000313" key="3">
    <source>
        <dbReference type="Proteomes" id="UP000184447"/>
    </source>
</evidence>
<dbReference type="Proteomes" id="UP000184447">
    <property type="component" value="Unassembled WGS sequence"/>
</dbReference>
<evidence type="ECO:0000256" key="1">
    <source>
        <dbReference type="SAM" id="Phobius"/>
    </source>
</evidence>
<keyword evidence="1" id="KW-1133">Transmembrane helix</keyword>
<keyword evidence="1" id="KW-0812">Transmembrane</keyword>
<organism evidence="2 3">
    <name type="scientific">Clostridium grantii DSM 8605</name>
    <dbReference type="NCBI Taxonomy" id="1121316"/>
    <lineage>
        <taxon>Bacteria</taxon>
        <taxon>Bacillati</taxon>
        <taxon>Bacillota</taxon>
        <taxon>Clostridia</taxon>
        <taxon>Eubacteriales</taxon>
        <taxon>Clostridiaceae</taxon>
        <taxon>Clostridium</taxon>
    </lineage>
</organism>
<feature type="transmembrane region" description="Helical" evidence="1">
    <location>
        <begin position="257"/>
        <end position="274"/>
    </location>
</feature>
<dbReference type="AlphaFoldDB" id="A0A1M5T704"/>
<feature type="transmembrane region" description="Helical" evidence="1">
    <location>
        <begin position="286"/>
        <end position="306"/>
    </location>
</feature>
<name>A0A1M5T704_9CLOT</name>
<proteinExistence type="predicted"/>
<feature type="transmembrane region" description="Helical" evidence="1">
    <location>
        <begin position="229"/>
        <end position="245"/>
    </location>
</feature>
<feature type="transmembrane region" description="Helical" evidence="1">
    <location>
        <begin position="376"/>
        <end position="393"/>
    </location>
</feature>
<dbReference type="InterPro" id="IPR043747">
    <property type="entry name" value="DUF5692"/>
</dbReference>
<evidence type="ECO:0000313" key="2">
    <source>
        <dbReference type="EMBL" id="SHH46494.1"/>
    </source>
</evidence>
<dbReference type="Pfam" id="PF18948">
    <property type="entry name" value="DUF5692"/>
    <property type="match status" value="1"/>
</dbReference>
<accession>A0A1M5T704</accession>
<feature type="transmembrane region" description="Helical" evidence="1">
    <location>
        <begin position="172"/>
        <end position="192"/>
    </location>
</feature>
<gene>
    <name evidence="2" type="ORF">SAMN02745207_01231</name>
</gene>
<feature type="transmembrane region" description="Helical" evidence="1">
    <location>
        <begin position="312"/>
        <end position="332"/>
    </location>
</feature>
<keyword evidence="1" id="KW-0472">Membrane</keyword>
<feature type="transmembrane region" description="Helical" evidence="1">
    <location>
        <begin position="148"/>
        <end position="165"/>
    </location>
</feature>
<dbReference type="STRING" id="1121316.SAMN02745207_01231"/>
<protein>
    <submittedName>
        <fullName evidence="2">Uncharacterized protein</fullName>
    </submittedName>
</protein>
<reference evidence="2 3" key="1">
    <citation type="submission" date="2016-11" db="EMBL/GenBank/DDBJ databases">
        <authorList>
            <person name="Jaros S."/>
            <person name="Januszkiewicz K."/>
            <person name="Wedrychowicz H."/>
        </authorList>
    </citation>
    <scope>NUCLEOTIDE SEQUENCE [LARGE SCALE GENOMIC DNA]</scope>
    <source>
        <strain evidence="2 3">DSM 8605</strain>
    </source>
</reference>
<dbReference type="EMBL" id="FQXM01000005">
    <property type="protein sequence ID" value="SHH46494.1"/>
    <property type="molecule type" value="Genomic_DNA"/>
</dbReference>
<keyword evidence="3" id="KW-1185">Reference proteome</keyword>
<feature type="transmembrane region" description="Helical" evidence="1">
    <location>
        <begin position="339"/>
        <end position="356"/>
    </location>
</feature>